<dbReference type="SUPFAM" id="SSF69593">
    <property type="entry name" value="Glycerol-3-phosphate (1)-acyltransferase"/>
    <property type="match status" value="1"/>
</dbReference>
<evidence type="ECO:0008006" key="3">
    <source>
        <dbReference type="Google" id="ProtNLM"/>
    </source>
</evidence>
<accession>A0A2G9YXL7</accession>
<reference evidence="1 2" key="1">
    <citation type="submission" date="2017-09" db="EMBL/GenBank/DDBJ databases">
        <title>Depth-based differentiation of microbial function through sediment-hosted aquifers and enrichment of novel symbionts in the deep terrestrial subsurface.</title>
        <authorList>
            <person name="Probst A.J."/>
            <person name="Ladd B."/>
            <person name="Jarett J.K."/>
            <person name="Geller-Mcgrath D.E."/>
            <person name="Sieber C.M."/>
            <person name="Emerson J.B."/>
            <person name="Anantharaman K."/>
            <person name="Thomas B.C."/>
            <person name="Malmstrom R."/>
            <person name="Stieglmeier M."/>
            <person name="Klingl A."/>
            <person name="Woyke T."/>
            <person name="Ryan C.M."/>
            <person name="Banfield J.F."/>
        </authorList>
    </citation>
    <scope>NUCLEOTIDE SEQUENCE [LARGE SCALE GENOMIC DNA]</scope>
    <source>
        <strain evidence="1">CG23_combo_of_CG06-09_8_20_14_all_38_19</strain>
    </source>
</reference>
<dbReference type="AlphaFoldDB" id="A0A2G9YXL7"/>
<evidence type="ECO:0000313" key="2">
    <source>
        <dbReference type="Proteomes" id="UP000230273"/>
    </source>
</evidence>
<dbReference type="Proteomes" id="UP000230273">
    <property type="component" value="Unassembled WGS sequence"/>
</dbReference>
<sequence length="155" mass="16973">MRLSLLFGLEPFPILQNYERGSVLPKGTFERDRLLLDTALSVLAKPGAIILFAPEGTRASGKLLVFQRGIGILTKLVARGGSNTWILPVGIEIKGRVSREINPGKKFIVHFGRLFSVAQIVAQINEDSKAQKTSLPVIIQARVAELLPPEYTRAA</sequence>
<proteinExistence type="predicted"/>
<gene>
    <name evidence="1" type="ORF">COX36_03285</name>
</gene>
<evidence type="ECO:0000313" key="1">
    <source>
        <dbReference type="EMBL" id="PIP23453.1"/>
    </source>
</evidence>
<organism evidence="1 2">
    <name type="scientific">Candidatus Nealsonbacteria bacterium CG23_combo_of_CG06-09_8_20_14_all_38_19</name>
    <dbReference type="NCBI Taxonomy" id="1974721"/>
    <lineage>
        <taxon>Bacteria</taxon>
        <taxon>Candidatus Nealsoniibacteriota</taxon>
    </lineage>
</organism>
<protein>
    <recommendedName>
        <fullName evidence="3">Phospholipid/glycerol acyltransferase domain-containing protein</fullName>
    </recommendedName>
</protein>
<name>A0A2G9YXL7_9BACT</name>
<comment type="caution">
    <text evidence="1">The sequence shown here is derived from an EMBL/GenBank/DDBJ whole genome shotgun (WGS) entry which is preliminary data.</text>
</comment>
<dbReference type="EMBL" id="PCRP01000053">
    <property type="protein sequence ID" value="PIP23453.1"/>
    <property type="molecule type" value="Genomic_DNA"/>
</dbReference>